<dbReference type="EMBL" id="QURH01000827">
    <property type="protein sequence ID" value="RFU38327.1"/>
    <property type="molecule type" value="Genomic_DNA"/>
</dbReference>
<gene>
    <name evidence="1" type="ORF">DZF91_28280</name>
</gene>
<proteinExistence type="predicted"/>
<accession>A0A372JE97</accession>
<keyword evidence="2" id="KW-1185">Reference proteome</keyword>
<dbReference type="Proteomes" id="UP000261811">
    <property type="component" value="Unassembled WGS sequence"/>
</dbReference>
<comment type="caution">
    <text evidence="1">The sequence shown here is derived from an EMBL/GenBank/DDBJ whole genome shotgun (WGS) entry which is preliminary data.</text>
</comment>
<evidence type="ECO:0000313" key="1">
    <source>
        <dbReference type="EMBL" id="RFU38327.1"/>
    </source>
</evidence>
<protein>
    <submittedName>
        <fullName evidence="1">Uncharacterized protein</fullName>
    </submittedName>
</protein>
<sequence>MEVDAGRERSLARAPGGTVTGREWLLASVGRVGDAAADAGREWLRASVSRSSAEERDRRGG</sequence>
<dbReference type="AlphaFoldDB" id="A0A372JE97"/>
<organism evidence="1 2">
    <name type="scientific">Actinomadura logoneensis</name>
    <dbReference type="NCBI Taxonomy" id="2293572"/>
    <lineage>
        <taxon>Bacteria</taxon>
        <taxon>Bacillati</taxon>
        <taxon>Actinomycetota</taxon>
        <taxon>Actinomycetes</taxon>
        <taxon>Streptosporangiales</taxon>
        <taxon>Thermomonosporaceae</taxon>
        <taxon>Actinomadura</taxon>
    </lineage>
</organism>
<reference evidence="1 2" key="1">
    <citation type="submission" date="2018-08" db="EMBL/GenBank/DDBJ databases">
        <title>Actinomadura jelena sp. nov., a novel Actinomycete isolated from soil in Chad.</title>
        <authorList>
            <person name="Shi L."/>
        </authorList>
    </citation>
    <scope>NUCLEOTIDE SEQUENCE [LARGE SCALE GENOMIC DNA]</scope>
    <source>
        <strain evidence="1 2">NEAU-G17</strain>
    </source>
</reference>
<name>A0A372JE97_9ACTN</name>
<evidence type="ECO:0000313" key="2">
    <source>
        <dbReference type="Proteomes" id="UP000261811"/>
    </source>
</evidence>